<dbReference type="RefSeq" id="XP_032316940.1">
    <property type="nucleotide sequence ID" value="XM_032461049.1"/>
</dbReference>
<protein>
    <submittedName>
        <fullName evidence="3">Translation initiation factor IF-2-like</fullName>
    </submittedName>
</protein>
<sequence>MPPARTGPGGRRPPPSRRPGEGVSTGRARRGGGRRSPSQLAALAAPDRGPGPAGRTARRGLPAASRAGVETPAPRPRPARRHLPPVPAASWPRHPLTSSAGRRAAAGRRGRAGACAPRATQSDGPGAARRRRVGTGSAAAGLRPASAHGGALPVTRGRARPGGGVRGGKEAPLVGGRRRPSVLARVCTATPALGTLAPPPPRLPKKRPHLWGPQPRPAPGALPLPKPGPVSSFRHDSGSATECQTRLGPPRPRDPPQAPRQWREAMTLMRGLVEASGWPACPQTRAGSIPTGDGPAGLEQVSVV</sequence>
<feature type="compositionally biased region" description="Pro residues" evidence="1">
    <location>
        <begin position="1"/>
        <end position="17"/>
    </location>
</feature>
<organism evidence="2 3">
    <name type="scientific">Camelus ferus</name>
    <name type="common">Wild bactrian camel</name>
    <name type="synonym">Camelus bactrianus ferus</name>
    <dbReference type="NCBI Taxonomy" id="419612"/>
    <lineage>
        <taxon>Eukaryota</taxon>
        <taxon>Metazoa</taxon>
        <taxon>Chordata</taxon>
        <taxon>Craniata</taxon>
        <taxon>Vertebrata</taxon>
        <taxon>Euteleostomi</taxon>
        <taxon>Mammalia</taxon>
        <taxon>Eutheria</taxon>
        <taxon>Laurasiatheria</taxon>
        <taxon>Artiodactyla</taxon>
        <taxon>Tylopoda</taxon>
        <taxon>Camelidae</taxon>
        <taxon>Camelus</taxon>
    </lineage>
</organism>
<evidence type="ECO:0000313" key="2">
    <source>
        <dbReference type="Proteomes" id="UP000694856"/>
    </source>
</evidence>
<evidence type="ECO:0000313" key="3">
    <source>
        <dbReference type="RefSeq" id="XP_032316940.1"/>
    </source>
</evidence>
<proteinExistence type="predicted"/>
<feature type="region of interest" description="Disordered" evidence="1">
    <location>
        <begin position="192"/>
        <end position="260"/>
    </location>
</feature>
<dbReference type="Proteomes" id="UP000694856">
    <property type="component" value="Chromosome 18"/>
</dbReference>
<gene>
    <name evidence="3" type="primary">LOC116657648</name>
</gene>
<dbReference type="KEGG" id="cfr:116657648"/>
<accession>A0A8B8RI36</accession>
<feature type="region of interest" description="Disordered" evidence="1">
    <location>
        <begin position="279"/>
        <end position="304"/>
    </location>
</feature>
<evidence type="ECO:0000256" key="1">
    <source>
        <dbReference type="SAM" id="MobiDB-lite"/>
    </source>
</evidence>
<dbReference type="GeneID" id="116657648"/>
<feature type="compositionally biased region" description="Pro residues" evidence="1">
    <location>
        <begin position="214"/>
        <end position="228"/>
    </location>
</feature>
<name>A0A8B8RI36_CAMFR</name>
<dbReference type="AlphaFoldDB" id="A0A8B8RI36"/>
<keyword evidence="2" id="KW-1185">Reference proteome</keyword>
<reference evidence="3" key="1">
    <citation type="submission" date="2025-08" db="UniProtKB">
        <authorList>
            <consortium name="RefSeq"/>
        </authorList>
    </citation>
    <scope>IDENTIFICATION</scope>
    <source>
        <tissue evidence="3">Ear skin</tissue>
    </source>
</reference>
<feature type="region of interest" description="Disordered" evidence="1">
    <location>
        <begin position="1"/>
        <end position="179"/>
    </location>
</feature>
<feature type="compositionally biased region" description="Low complexity" evidence="1">
    <location>
        <begin position="40"/>
        <end position="64"/>
    </location>
</feature>